<feature type="region of interest" description="Disordered" evidence="1">
    <location>
        <begin position="54"/>
        <end position="73"/>
    </location>
</feature>
<reference evidence="2" key="2">
    <citation type="submission" date="2022-09" db="EMBL/GenBank/DDBJ databases">
        <title>Biosynthetic gene clusters of Dactylosporangioum fulvum.</title>
        <authorList>
            <person name="Caradec T."/>
        </authorList>
    </citation>
    <scope>NUCLEOTIDE SEQUENCE</scope>
    <source>
        <strain evidence="2">NRRL B-16292</strain>
    </source>
</reference>
<sequence length="73" mass="7904">MASDPNRVISEVNKLIGEAFIRANAVLAAAFVDMLAGRPTREIADYARELGFTEPPAENLGITEGEDPRHGNH</sequence>
<organism evidence="2 3">
    <name type="scientific">Dactylosporangium fulvum</name>
    <dbReference type="NCBI Taxonomy" id="53359"/>
    <lineage>
        <taxon>Bacteria</taxon>
        <taxon>Bacillati</taxon>
        <taxon>Actinomycetota</taxon>
        <taxon>Actinomycetes</taxon>
        <taxon>Micromonosporales</taxon>
        <taxon>Micromonosporaceae</taxon>
        <taxon>Dactylosporangium</taxon>
    </lineage>
</organism>
<dbReference type="Proteomes" id="UP001059617">
    <property type="component" value="Chromosome"/>
</dbReference>
<name>A0ABY5WB37_9ACTN</name>
<evidence type="ECO:0000256" key="1">
    <source>
        <dbReference type="SAM" id="MobiDB-lite"/>
    </source>
</evidence>
<keyword evidence="3" id="KW-1185">Reference proteome</keyword>
<proteinExistence type="predicted"/>
<accession>A0ABY5WB37</accession>
<evidence type="ECO:0000313" key="2">
    <source>
        <dbReference type="EMBL" id="UWP85903.1"/>
    </source>
</evidence>
<dbReference type="EMBL" id="CP073720">
    <property type="protein sequence ID" value="UWP85903.1"/>
    <property type="molecule type" value="Genomic_DNA"/>
</dbReference>
<reference evidence="2" key="1">
    <citation type="submission" date="2021-04" db="EMBL/GenBank/DDBJ databases">
        <authorList>
            <person name="Hartkoorn R.C."/>
            <person name="Beaudoing E."/>
            <person name="Hot D."/>
        </authorList>
    </citation>
    <scope>NUCLEOTIDE SEQUENCE</scope>
    <source>
        <strain evidence="2">NRRL B-16292</strain>
    </source>
</reference>
<gene>
    <name evidence="2" type="ORF">Dfulv_17290</name>
</gene>
<protein>
    <submittedName>
        <fullName evidence="2">Uncharacterized protein</fullName>
    </submittedName>
</protein>
<dbReference type="RefSeq" id="WP_259864280.1">
    <property type="nucleotide sequence ID" value="NZ_BAAAST010000036.1"/>
</dbReference>
<evidence type="ECO:0000313" key="3">
    <source>
        <dbReference type="Proteomes" id="UP001059617"/>
    </source>
</evidence>